<keyword evidence="1" id="KW-0723">Serine/threonine-protein kinase</keyword>
<reference evidence="8 9" key="1">
    <citation type="submission" date="2020-08" db="EMBL/GenBank/DDBJ databases">
        <title>Plant Genome Project.</title>
        <authorList>
            <person name="Zhang R.-G."/>
        </authorList>
    </citation>
    <scope>NUCLEOTIDE SEQUENCE [LARGE SCALE GENOMIC DNA]</scope>
    <source>
        <tissue evidence="8">Rhizome</tissue>
    </source>
</reference>
<dbReference type="GO" id="GO:0005524">
    <property type="term" value="F:ATP binding"/>
    <property type="evidence" value="ECO:0007669"/>
    <property type="project" value="UniProtKB-KW"/>
</dbReference>
<evidence type="ECO:0000256" key="2">
    <source>
        <dbReference type="ARBA" id="ARBA00022679"/>
    </source>
</evidence>
<evidence type="ECO:0000259" key="7">
    <source>
        <dbReference type="PROSITE" id="PS50011"/>
    </source>
</evidence>
<dbReference type="FunFam" id="3.30.200.20:FF:000042">
    <property type="entry name" value="Aurora kinase A"/>
    <property type="match status" value="1"/>
</dbReference>
<evidence type="ECO:0000256" key="4">
    <source>
        <dbReference type="ARBA" id="ARBA00022777"/>
    </source>
</evidence>
<keyword evidence="5 6" id="KW-0067">ATP-binding</keyword>
<dbReference type="AlphaFoldDB" id="A0A8J5LVU1"/>
<dbReference type="InterPro" id="IPR011009">
    <property type="entry name" value="Kinase-like_dom_sf"/>
</dbReference>
<evidence type="ECO:0000256" key="5">
    <source>
        <dbReference type="ARBA" id="ARBA00022840"/>
    </source>
</evidence>
<evidence type="ECO:0000256" key="3">
    <source>
        <dbReference type="ARBA" id="ARBA00022741"/>
    </source>
</evidence>
<evidence type="ECO:0000313" key="8">
    <source>
        <dbReference type="EMBL" id="KAG6537258.1"/>
    </source>
</evidence>
<sequence>MPLAFFSFRFFHRQRFNASLLPLALDSTAIDAESQQESEILSFSHSNRLFDRGFEGFKFLSLMISSPDTVFLKDPVLEKRWTLNDFDIGKPLGRGNFGHLSYHIVALKVLFKCQLKQSLVEHQLRREVEILSHLRILRLYGYFDDQILLVSHTRNYLILEYVATGKLYKELQKSKCFTPFSPVYKCCAFVNENKFHSYPMYTYITRNCRNPKASGRLKIADFGWIVKVDLINQVTDKIDRSF</sequence>
<keyword evidence="3 6" id="KW-0547">Nucleotide-binding</keyword>
<feature type="binding site" evidence="6">
    <location>
        <position position="108"/>
    </location>
    <ligand>
        <name>ATP</name>
        <dbReference type="ChEBI" id="CHEBI:30616"/>
    </ligand>
</feature>
<dbReference type="InterPro" id="IPR000719">
    <property type="entry name" value="Prot_kinase_dom"/>
</dbReference>
<dbReference type="Proteomes" id="UP000734854">
    <property type="component" value="Unassembled WGS sequence"/>
</dbReference>
<evidence type="ECO:0000256" key="6">
    <source>
        <dbReference type="PIRSR" id="PIRSR630616-2"/>
    </source>
</evidence>
<dbReference type="SUPFAM" id="SSF56112">
    <property type="entry name" value="Protein kinase-like (PK-like)"/>
    <property type="match status" value="1"/>
</dbReference>
<name>A0A8J5LVU1_ZINOF</name>
<proteinExistence type="predicted"/>
<dbReference type="Gene3D" id="3.30.200.20">
    <property type="entry name" value="Phosphorylase Kinase, domain 1"/>
    <property type="match status" value="1"/>
</dbReference>
<dbReference type="EMBL" id="JACMSC010000001">
    <property type="protein sequence ID" value="KAG6537258.1"/>
    <property type="molecule type" value="Genomic_DNA"/>
</dbReference>
<dbReference type="GO" id="GO:0004674">
    <property type="term" value="F:protein serine/threonine kinase activity"/>
    <property type="evidence" value="ECO:0007669"/>
    <property type="project" value="UniProtKB-KW"/>
</dbReference>
<keyword evidence="9" id="KW-1185">Reference proteome</keyword>
<protein>
    <recommendedName>
        <fullName evidence="7">Protein kinase domain-containing protein</fullName>
    </recommendedName>
</protein>
<keyword evidence="2" id="KW-0808">Transferase</keyword>
<keyword evidence="4" id="KW-0418">Kinase</keyword>
<evidence type="ECO:0000313" key="9">
    <source>
        <dbReference type="Proteomes" id="UP000734854"/>
    </source>
</evidence>
<organism evidence="8 9">
    <name type="scientific">Zingiber officinale</name>
    <name type="common">Ginger</name>
    <name type="synonym">Amomum zingiber</name>
    <dbReference type="NCBI Taxonomy" id="94328"/>
    <lineage>
        <taxon>Eukaryota</taxon>
        <taxon>Viridiplantae</taxon>
        <taxon>Streptophyta</taxon>
        <taxon>Embryophyta</taxon>
        <taxon>Tracheophyta</taxon>
        <taxon>Spermatophyta</taxon>
        <taxon>Magnoliopsida</taxon>
        <taxon>Liliopsida</taxon>
        <taxon>Zingiberales</taxon>
        <taxon>Zingiberaceae</taxon>
        <taxon>Zingiber</taxon>
    </lineage>
</organism>
<feature type="domain" description="Protein kinase" evidence="7">
    <location>
        <begin position="86"/>
        <end position="242"/>
    </location>
</feature>
<evidence type="ECO:0000256" key="1">
    <source>
        <dbReference type="ARBA" id="ARBA00022527"/>
    </source>
</evidence>
<dbReference type="PANTHER" id="PTHR24350">
    <property type="entry name" value="SERINE/THREONINE-PROTEIN KINASE IAL-RELATED"/>
    <property type="match status" value="1"/>
</dbReference>
<accession>A0A8J5LVU1</accession>
<dbReference type="InterPro" id="IPR030616">
    <property type="entry name" value="Aur-like"/>
</dbReference>
<comment type="caution">
    <text evidence="8">The sequence shown here is derived from an EMBL/GenBank/DDBJ whole genome shotgun (WGS) entry which is preliminary data.</text>
</comment>
<gene>
    <name evidence="8" type="ORF">ZIOFF_002345</name>
</gene>
<feature type="binding site" evidence="6">
    <location>
        <position position="221"/>
    </location>
    <ligand>
        <name>ATP</name>
        <dbReference type="ChEBI" id="CHEBI:30616"/>
    </ligand>
</feature>
<dbReference type="PROSITE" id="PS50011">
    <property type="entry name" value="PROTEIN_KINASE_DOM"/>
    <property type="match status" value="1"/>
</dbReference>